<dbReference type="AlphaFoldDB" id="X1JA44"/>
<dbReference type="InterPro" id="IPR029045">
    <property type="entry name" value="ClpP/crotonase-like_dom_sf"/>
</dbReference>
<proteinExistence type="predicted"/>
<evidence type="ECO:0000259" key="2">
    <source>
        <dbReference type="PROSITE" id="PS50980"/>
    </source>
</evidence>
<dbReference type="PANTHER" id="PTHR43842:SF2">
    <property type="entry name" value="PROPIONYL-COA CARBOXYLASE BETA CHAIN, MITOCHONDRIAL"/>
    <property type="match status" value="1"/>
</dbReference>
<organism evidence="3">
    <name type="scientific">marine sediment metagenome</name>
    <dbReference type="NCBI Taxonomy" id="412755"/>
    <lineage>
        <taxon>unclassified sequences</taxon>
        <taxon>metagenomes</taxon>
        <taxon>ecological metagenomes</taxon>
    </lineage>
</organism>
<dbReference type="InterPro" id="IPR051047">
    <property type="entry name" value="AccD/PCCB"/>
</dbReference>
<dbReference type="PROSITE" id="PS50980">
    <property type="entry name" value="COA_CT_NTER"/>
    <property type="match status" value="1"/>
</dbReference>
<feature type="compositionally biased region" description="Basic and acidic residues" evidence="1">
    <location>
        <begin position="14"/>
        <end position="26"/>
    </location>
</feature>
<evidence type="ECO:0000256" key="1">
    <source>
        <dbReference type="SAM" id="MobiDB-lite"/>
    </source>
</evidence>
<dbReference type="PANTHER" id="PTHR43842">
    <property type="entry name" value="PROPIONYL-COA CARBOXYLASE BETA CHAIN"/>
    <property type="match status" value="1"/>
</dbReference>
<dbReference type="EMBL" id="BARU01046581">
    <property type="protein sequence ID" value="GAH91566.1"/>
    <property type="molecule type" value="Genomic_DNA"/>
</dbReference>
<feature type="region of interest" description="Disordered" evidence="1">
    <location>
        <begin position="14"/>
        <end position="33"/>
    </location>
</feature>
<dbReference type="Gene3D" id="3.90.226.10">
    <property type="entry name" value="2-enoyl-CoA Hydratase, Chain A, domain 1"/>
    <property type="match status" value="1"/>
</dbReference>
<reference evidence="3" key="1">
    <citation type="journal article" date="2014" name="Front. Microbiol.">
        <title>High frequency of phylogenetically diverse reductive dehalogenase-homologous genes in deep subseafloor sedimentary metagenomes.</title>
        <authorList>
            <person name="Kawai M."/>
            <person name="Futagami T."/>
            <person name="Toyoda A."/>
            <person name="Takaki Y."/>
            <person name="Nishi S."/>
            <person name="Hori S."/>
            <person name="Arai W."/>
            <person name="Tsubouchi T."/>
            <person name="Morono Y."/>
            <person name="Uchiyama I."/>
            <person name="Ito T."/>
            <person name="Fujiyama A."/>
            <person name="Inagaki F."/>
            <person name="Takami H."/>
        </authorList>
    </citation>
    <scope>NUCLEOTIDE SEQUENCE</scope>
    <source>
        <strain evidence="3">Expedition CK06-06</strain>
    </source>
</reference>
<dbReference type="InterPro" id="IPR011762">
    <property type="entry name" value="COA_CT_N"/>
</dbReference>
<sequence length="90" mass="10037">MTMQDKLDRLAELEKQARAGGGEKRIQQQHAKGKLTARERIDLILDPGSFEELDPFIIHRATEFGLAEQQYLGDAVVTGSGKIDGRLVFI</sequence>
<dbReference type="InterPro" id="IPR034733">
    <property type="entry name" value="AcCoA_carboxyl_beta"/>
</dbReference>
<dbReference type="GO" id="GO:0004658">
    <property type="term" value="F:propionyl-CoA carboxylase activity"/>
    <property type="evidence" value="ECO:0007669"/>
    <property type="project" value="TreeGrafter"/>
</dbReference>
<comment type="caution">
    <text evidence="3">The sequence shown here is derived from an EMBL/GenBank/DDBJ whole genome shotgun (WGS) entry which is preliminary data.</text>
</comment>
<feature type="non-terminal residue" evidence="3">
    <location>
        <position position="90"/>
    </location>
</feature>
<feature type="domain" description="CoA carboxyltransferase N-terminal" evidence="2">
    <location>
        <begin position="3"/>
        <end position="90"/>
    </location>
</feature>
<dbReference type="SUPFAM" id="SSF52096">
    <property type="entry name" value="ClpP/crotonase"/>
    <property type="match status" value="1"/>
</dbReference>
<gene>
    <name evidence="3" type="ORF">S03H2_70198</name>
</gene>
<accession>X1JA44</accession>
<evidence type="ECO:0000313" key="3">
    <source>
        <dbReference type="EMBL" id="GAH91566.1"/>
    </source>
</evidence>
<name>X1JA44_9ZZZZ</name>
<protein>
    <recommendedName>
        <fullName evidence="2">CoA carboxyltransferase N-terminal domain-containing protein</fullName>
    </recommendedName>
</protein>
<dbReference type="Pfam" id="PF01039">
    <property type="entry name" value="Carboxyl_trans"/>
    <property type="match status" value="1"/>
</dbReference>